<dbReference type="NCBIfam" id="NF006569">
    <property type="entry name" value="PRK09082.1"/>
    <property type="match status" value="1"/>
</dbReference>
<proteinExistence type="inferred from homology"/>
<gene>
    <name evidence="7" type="ORF">GCM10008106_25620</name>
</gene>
<dbReference type="FunFam" id="3.40.640.10:FF:000033">
    <property type="entry name" value="Aspartate aminotransferase"/>
    <property type="match status" value="1"/>
</dbReference>
<dbReference type="PANTHER" id="PTHR43807:SF20">
    <property type="entry name" value="FI04487P"/>
    <property type="match status" value="1"/>
</dbReference>
<keyword evidence="3 7" id="KW-0032">Aminotransferase</keyword>
<evidence type="ECO:0000256" key="4">
    <source>
        <dbReference type="ARBA" id="ARBA00022679"/>
    </source>
</evidence>
<dbReference type="SUPFAM" id="SSF53383">
    <property type="entry name" value="PLP-dependent transferases"/>
    <property type="match status" value="1"/>
</dbReference>
<evidence type="ECO:0000256" key="2">
    <source>
        <dbReference type="ARBA" id="ARBA00007441"/>
    </source>
</evidence>
<dbReference type="InterPro" id="IPR015424">
    <property type="entry name" value="PyrdxlP-dep_Trfase"/>
</dbReference>
<dbReference type="RefSeq" id="WP_189583225.1">
    <property type="nucleotide sequence ID" value="NZ_BMYF01000016.1"/>
</dbReference>
<dbReference type="PANTHER" id="PTHR43807">
    <property type="entry name" value="FI04487P"/>
    <property type="match status" value="1"/>
</dbReference>
<organism evidence="7 8">
    <name type="scientific">Mongoliitalea lutea</name>
    <dbReference type="NCBI Taxonomy" id="849756"/>
    <lineage>
        <taxon>Bacteria</taxon>
        <taxon>Pseudomonadati</taxon>
        <taxon>Bacteroidota</taxon>
        <taxon>Cytophagia</taxon>
        <taxon>Cytophagales</taxon>
        <taxon>Cyclobacteriaceae</taxon>
        <taxon>Mongoliitalea</taxon>
    </lineage>
</organism>
<keyword evidence="4" id="KW-0808">Transferase</keyword>
<dbReference type="InterPro" id="IPR051326">
    <property type="entry name" value="Kynurenine-oxoglutarate_AT"/>
</dbReference>
<reference evidence="7" key="1">
    <citation type="journal article" date="2014" name="Int. J. Syst. Evol. Microbiol.">
        <title>Complete genome sequence of Corynebacterium casei LMG S-19264T (=DSM 44701T), isolated from a smear-ripened cheese.</title>
        <authorList>
            <consortium name="US DOE Joint Genome Institute (JGI-PGF)"/>
            <person name="Walter F."/>
            <person name="Albersmeier A."/>
            <person name="Kalinowski J."/>
            <person name="Ruckert C."/>
        </authorList>
    </citation>
    <scope>NUCLEOTIDE SEQUENCE</scope>
    <source>
        <strain evidence="7">KCTC 23224</strain>
    </source>
</reference>
<comment type="cofactor">
    <cofactor evidence="1">
        <name>pyridoxal 5'-phosphate</name>
        <dbReference type="ChEBI" id="CHEBI:597326"/>
    </cofactor>
</comment>
<keyword evidence="8" id="KW-1185">Reference proteome</keyword>
<evidence type="ECO:0000256" key="3">
    <source>
        <dbReference type="ARBA" id="ARBA00022576"/>
    </source>
</evidence>
<dbReference type="Gene3D" id="3.40.640.10">
    <property type="entry name" value="Type I PLP-dependent aspartate aminotransferase-like (Major domain)"/>
    <property type="match status" value="1"/>
</dbReference>
<evidence type="ECO:0000256" key="5">
    <source>
        <dbReference type="ARBA" id="ARBA00022898"/>
    </source>
</evidence>
<name>A0A8J3G5Z5_9BACT</name>
<dbReference type="Proteomes" id="UP000642809">
    <property type="component" value="Unassembled WGS sequence"/>
</dbReference>
<dbReference type="CDD" id="cd00609">
    <property type="entry name" value="AAT_like"/>
    <property type="match status" value="1"/>
</dbReference>
<protein>
    <submittedName>
        <fullName evidence="7">Aminotransferase</fullName>
    </submittedName>
</protein>
<evidence type="ECO:0000313" key="8">
    <source>
        <dbReference type="Proteomes" id="UP000642809"/>
    </source>
</evidence>
<dbReference type="GO" id="GO:0016212">
    <property type="term" value="F:kynurenine-oxoglutarate transaminase activity"/>
    <property type="evidence" value="ECO:0007669"/>
    <property type="project" value="TreeGrafter"/>
</dbReference>
<dbReference type="InterPro" id="IPR015421">
    <property type="entry name" value="PyrdxlP-dep_Trfase_major"/>
</dbReference>
<dbReference type="InterPro" id="IPR004839">
    <property type="entry name" value="Aminotransferase_I/II_large"/>
</dbReference>
<dbReference type="AlphaFoldDB" id="A0A8J3G5Z5"/>
<dbReference type="EMBL" id="BMYF01000016">
    <property type="protein sequence ID" value="GHB43522.1"/>
    <property type="molecule type" value="Genomic_DNA"/>
</dbReference>
<dbReference type="Pfam" id="PF00155">
    <property type="entry name" value="Aminotran_1_2"/>
    <property type="match status" value="1"/>
</dbReference>
<reference evidence="7" key="2">
    <citation type="submission" date="2020-09" db="EMBL/GenBank/DDBJ databases">
        <authorList>
            <person name="Sun Q."/>
            <person name="Kim S."/>
        </authorList>
    </citation>
    <scope>NUCLEOTIDE SEQUENCE</scope>
    <source>
        <strain evidence="7">KCTC 23224</strain>
    </source>
</reference>
<dbReference type="Gene3D" id="3.90.1150.10">
    <property type="entry name" value="Aspartate Aminotransferase, domain 1"/>
    <property type="match status" value="1"/>
</dbReference>
<accession>A0A8J3G5Z5</accession>
<keyword evidence="5" id="KW-0663">Pyridoxal phosphate</keyword>
<evidence type="ECO:0000256" key="1">
    <source>
        <dbReference type="ARBA" id="ARBA00001933"/>
    </source>
</evidence>
<evidence type="ECO:0000259" key="6">
    <source>
        <dbReference type="Pfam" id="PF00155"/>
    </source>
</evidence>
<dbReference type="GO" id="GO:0030170">
    <property type="term" value="F:pyridoxal phosphate binding"/>
    <property type="evidence" value="ECO:0007669"/>
    <property type="project" value="InterPro"/>
</dbReference>
<feature type="domain" description="Aminotransferase class I/classII large" evidence="6">
    <location>
        <begin position="27"/>
        <end position="375"/>
    </location>
</feature>
<comment type="similarity">
    <text evidence="2">Belongs to the class-I pyridoxal-phosphate-dependent aminotransferase family.</text>
</comment>
<dbReference type="InterPro" id="IPR015422">
    <property type="entry name" value="PyrdxlP-dep_Trfase_small"/>
</dbReference>
<sequence>MLFSKLPQTEISIFTLMTDLANSYNAINLAQGFPGFDCYPYLQDLVTEYMQKGFNQYAPSHGVGLLRQRIEEKSRLLYGVQFDVDTEITVTSGATEALYVAITSVVKVDDEVIILEPAYDCYVPAIQLNGGLPVFVQLDSENFSVPWEKVKDAFSEKTKAIIINNPHNPGGYVWKKSDFETLSQLTGDREIYIISDEVYDHILFDERKHLSPCMVDSLKSKTFVCGSLGKTFHVTGWKIGYCLAPVKLTKEFRKIHQYVTFSTATPFQFALADFMIDPTRYFHLGEFYESKRNLFLNGLKETLFEFTPTEGSFFQTVSYKHLSKEADYELAKKMTVRARVAAIPISYFYHDKKDEKVLRFCFAKEDDVLEEAIYRLIEFCKELH</sequence>
<dbReference type="GO" id="GO:0005737">
    <property type="term" value="C:cytoplasm"/>
    <property type="evidence" value="ECO:0007669"/>
    <property type="project" value="TreeGrafter"/>
</dbReference>
<evidence type="ECO:0000313" key="7">
    <source>
        <dbReference type="EMBL" id="GHB43522.1"/>
    </source>
</evidence>
<comment type="caution">
    <text evidence="7">The sequence shown here is derived from an EMBL/GenBank/DDBJ whole genome shotgun (WGS) entry which is preliminary data.</text>
</comment>